<evidence type="ECO:0000313" key="3">
    <source>
        <dbReference type="Proteomes" id="UP000198282"/>
    </source>
</evidence>
<accession>A0A239NJJ8</accession>
<keyword evidence="1" id="KW-0472">Membrane</keyword>
<keyword evidence="1" id="KW-0812">Transmembrane</keyword>
<keyword evidence="3" id="KW-1185">Reference proteome</keyword>
<feature type="transmembrane region" description="Helical" evidence="1">
    <location>
        <begin position="72"/>
        <end position="92"/>
    </location>
</feature>
<dbReference type="AlphaFoldDB" id="A0A239NJJ8"/>
<keyword evidence="1" id="KW-1133">Transmembrane helix</keyword>
<sequence length="101" mass="11031">MSLHALAIAFGWAIVAVGCAMAVYGVWLLVTGRAPRRIQASRVGSYARSLLFFALFIVSTALPRLLDWPDELSVVFIPLSFISLLVGIKLMAETKKVLHST</sequence>
<dbReference type="RefSeq" id="WP_089212081.1">
    <property type="nucleotide sequence ID" value="NZ_FZOD01000058.1"/>
</dbReference>
<gene>
    <name evidence="2" type="ORF">SAMN05216276_105824</name>
</gene>
<proteinExistence type="predicted"/>
<dbReference type="Proteomes" id="UP000198282">
    <property type="component" value="Unassembled WGS sequence"/>
</dbReference>
<evidence type="ECO:0000256" key="1">
    <source>
        <dbReference type="SAM" id="Phobius"/>
    </source>
</evidence>
<protein>
    <submittedName>
        <fullName evidence="2">Uncharacterized protein</fullName>
    </submittedName>
</protein>
<dbReference type="EMBL" id="FZOD01000058">
    <property type="protein sequence ID" value="SNT54299.1"/>
    <property type="molecule type" value="Genomic_DNA"/>
</dbReference>
<feature type="transmembrane region" description="Helical" evidence="1">
    <location>
        <begin position="50"/>
        <end position="66"/>
    </location>
</feature>
<reference evidence="2 3" key="1">
    <citation type="submission" date="2017-06" db="EMBL/GenBank/DDBJ databases">
        <authorList>
            <person name="Kim H.J."/>
            <person name="Triplett B.A."/>
        </authorList>
    </citation>
    <scope>NUCLEOTIDE SEQUENCE [LARGE SCALE GENOMIC DNA]</scope>
    <source>
        <strain evidence="2 3">CGMCC 4.2132</strain>
    </source>
</reference>
<evidence type="ECO:0000313" key="2">
    <source>
        <dbReference type="EMBL" id="SNT54299.1"/>
    </source>
</evidence>
<feature type="transmembrane region" description="Helical" evidence="1">
    <location>
        <begin position="6"/>
        <end position="30"/>
    </location>
</feature>
<organism evidence="2 3">
    <name type="scientific">Streptosporangium subroseum</name>
    <dbReference type="NCBI Taxonomy" id="106412"/>
    <lineage>
        <taxon>Bacteria</taxon>
        <taxon>Bacillati</taxon>
        <taxon>Actinomycetota</taxon>
        <taxon>Actinomycetes</taxon>
        <taxon>Streptosporangiales</taxon>
        <taxon>Streptosporangiaceae</taxon>
        <taxon>Streptosporangium</taxon>
    </lineage>
</organism>
<name>A0A239NJJ8_9ACTN</name>